<dbReference type="PROSITE" id="PS50893">
    <property type="entry name" value="ABC_TRANSPORTER_2"/>
    <property type="match status" value="1"/>
</dbReference>
<comment type="subcellular location">
    <subcellularLocation>
        <location evidence="1">Cell membrane</location>
        <topology evidence="1">Peripheral membrane protein</topology>
    </subcellularLocation>
</comment>
<evidence type="ECO:0000256" key="2">
    <source>
        <dbReference type="ARBA" id="ARBA00022448"/>
    </source>
</evidence>
<keyword evidence="2" id="KW-0813">Transport</keyword>
<dbReference type="InterPro" id="IPR003439">
    <property type="entry name" value="ABC_transporter-like_ATP-bd"/>
</dbReference>
<dbReference type="PANTHER" id="PTHR42788:SF7">
    <property type="entry name" value="NITRATE ABC TRANSPORTER ATP-BINDING PROTEIN"/>
    <property type="match status" value="1"/>
</dbReference>
<evidence type="ECO:0000256" key="6">
    <source>
        <dbReference type="ARBA" id="ARBA00023136"/>
    </source>
</evidence>
<dbReference type="Gene3D" id="3.40.50.300">
    <property type="entry name" value="P-loop containing nucleotide triphosphate hydrolases"/>
    <property type="match status" value="1"/>
</dbReference>
<proteinExistence type="predicted"/>
<evidence type="ECO:0000256" key="3">
    <source>
        <dbReference type="ARBA" id="ARBA00022475"/>
    </source>
</evidence>
<reference evidence="8 9" key="1">
    <citation type="submission" date="2016-08" db="EMBL/GenBank/DDBJ databases">
        <title>Genome-based comparison of Moorella thermoacetic strains.</title>
        <authorList>
            <person name="Poehlein A."/>
            <person name="Bengelsdorf F.R."/>
            <person name="Esser C."/>
            <person name="Duerre P."/>
            <person name="Daniel R."/>
        </authorList>
    </citation>
    <scope>NUCLEOTIDE SEQUENCE [LARGE SCALE GENOMIC DNA]</scope>
    <source>
        <strain evidence="8 9">DSM 21394</strain>
    </source>
</reference>
<evidence type="ECO:0000256" key="5">
    <source>
        <dbReference type="ARBA" id="ARBA00022840"/>
    </source>
</evidence>
<dbReference type="InterPro" id="IPR027417">
    <property type="entry name" value="P-loop_NTPase"/>
</dbReference>
<dbReference type="InterPro" id="IPR003593">
    <property type="entry name" value="AAA+_ATPase"/>
</dbReference>
<sequence>MLQLVNVAKTFNPGGVNEKAALREITLHVKEGEVVTIIGSNGAGKSTLLNVIAGVYEIEAGKVLLDSQDITRWPEHIRAAWIGRVFQDPLKGTAASMTIEENLALALRRGRPRRLHRGITPSERQLFKEQLALLGLGLEERMTTRVGLLSGGQRQALTVLMATIATPKLLLLDEHTAALDPRTARTVVELTEKIIARHRLTTLMVTHNLEQALRTGNRTIMMHEGRIILDLSGPERARTTVADLLKMFEKASGSAFADDRVLLTGNQGSL</sequence>
<dbReference type="SUPFAM" id="SSF52540">
    <property type="entry name" value="P-loop containing nucleoside triphosphate hydrolases"/>
    <property type="match status" value="1"/>
</dbReference>
<dbReference type="GO" id="GO:0005886">
    <property type="term" value="C:plasma membrane"/>
    <property type="evidence" value="ECO:0007669"/>
    <property type="project" value="UniProtKB-SubCell"/>
</dbReference>
<dbReference type="InterPro" id="IPR017871">
    <property type="entry name" value="ABC_transporter-like_CS"/>
</dbReference>
<dbReference type="SMART" id="SM00382">
    <property type="entry name" value="AAA"/>
    <property type="match status" value="1"/>
</dbReference>
<keyword evidence="4" id="KW-0547">Nucleotide-binding</keyword>
<comment type="caution">
    <text evidence="8">The sequence shown here is derived from an EMBL/GenBank/DDBJ whole genome shotgun (WGS) entry which is preliminary data.</text>
</comment>
<organism evidence="8 9">
    <name type="scientific">Neomoorella thermoacetica</name>
    <name type="common">Clostridium thermoaceticum</name>
    <dbReference type="NCBI Taxonomy" id="1525"/>
    <lineage>
        <taxon>Bacteria</taxon>
        <taxon>Bacillati</taxon>
        <taxon>Bacillota</taxon>
        <taxon>Clostridia</taxon>
        <taxon>Neomoorellales</taxon>
        <taxon>Neomoorellaceae</taxon>
        <taxon>Neomoorella</taxon>
    </lineage>
</organism>
<keyword evidence="3" id="KW-1003">Cell membrane</keyword>
<dbReference type="EMBL" id="MDDC01000003">
    <property type="protein sequence ID" value="OIQ60931.1"/>
    <property type="molecule type" value="Genomic_DNA"/>
</dbReference>
<keyword evidence="5 8" id="KW-0067">ATP-binding</keyword>
<dbReference type="PANTHER" id="PTHR42788">
    <property type="entry name" value="TAURINE IMPORT ATP-BINDING PROTEIN-RELATED"/>
    <property type="match status" value="1"/>
</dbReference>
<dbReference type="Proteomes" id="UP000182811">
    <property type="component" value="Unassembled WGS sequence"/>
</dbReference>
<accession>A0A1J5P679</accession>
<dbReference type="OrthoDB" id="9776369at2"/>
<evidence type="ECO:0000259" key="7">
    <source>
        <dbReference type="PROSITE" id="PS50893"/>
    </source>
</evidence>
<dbReference type="AlphaFoldDB" id="A0A1J5P679"/>
<feature type="domain" description="ABC transporter" evidence="7">
    <location>
        <begin position="2"/>
        <end position="249"/>
    </location>
</feature>
<dbReference type="PROSITE" id="PS00211">
    <property type="entry name" value="ABC_TRANSPORTER_1"/>
    <property type="match status" value="1"/>
</dbReference>
<evidence type="ECO:0000313" key="8">
    <source>
        <dbReference type="EMBL" id="OIQ60931.1"/>
    </source>
</evidence>
<dbReference type="GO" id="GO:0005524">
    <property type="term" value="F:ATP binding"/>
    <property type="evidence" value="ECO:0007669"/>
    <property type="project" value="UniProtKB-KW"/>
</dbReference>
<protein>
    <submittedName>
        <fullName evidence="8">High-affinity branched-chain amino acid transport ATP-binding protein LivF</fullName>
    </submittedName>
</protein>
<evidence type="ECO:0000256" key="1">
    <source>
        <dbReference type="ARBA" id="ARBA00004202"/>
    </source>
</evidence>
<dbReference type="GO" id="GO:0016887">
    <property type="term" value="F:ATP hydrolysis activity"/>
    <property type="evidence" value="ECO:0007669"/>
    <property type="project" value="InterPro"/>
</dbReference>
<keyword evidence="6" id="KW-0472">Membrane</keyword>
<dbReference type="InterPro" id="IPR050166">
    <property type="entry name" value="ABC_transporter_ATP-bind"/>
</dbReference>
<dbReference type="Pfam" id="PF00005">
    <property type="entry name" value="ABC_tran"/>
    <property type="match status" value="1"/>
</dbReference>
<evidence type="ECO:0000313" key="9">
    <source>
        <dbReference type="Proteomes" id="UP000182811"/>
    </source>
</evidence>
<name>A0A1J5P679_NEOTH</name>
<evidence type="ECO:0000256" key="4">
    <source>
        <dbReference type="ARBA" id="ARBA00022741"/>
    </source>
</evidence>
<gene>
    <name evidence="8" type="primary">livF_1</name>
    <name evidence="8" type="ORF">MOTE_04590</name>
</gene>